<dbReference type="RefSeq" id="XP_066667151.1">
    <property type="nucleotide sequence ID" value="XM_066811809.1"/>
</dbReference>
<organism evidence="1 2">
    <name type="scientific">Apiospora hydei</name>
    <dbReference type="NCBI Taxonomy" id="1337664"/>
    <lineage>
        <taxon>Eukaryota</taxon>
        <taxon>Fungi</taxon>
        <taxon>Dikarya</taxon>
        <taxon>Ascomycota</taxon>
        <taxon>Pezizomycotina</taxon>
        <taxon>Sordariomycetes</taxon>
        <taxon>Xylariomycetidae</taxon>
        <taxon>Amphisphaeriales</taxon>
        <taxon>Apiosporaceae</taxon>
        <taxon>Apiospora</taxon>
    </lineage>
</organism>
<dbReference type="EMBL" id="JAQQWN010000006">
    <property type="protein sequence ID" value="KAK8079676.1"/>
    <property type="molecule type" value="Genomic_DNA"/>
</dbReference>
<name>A0ABR1W870_9PEZI</name>
<protein>
    <submittedName>
        <fullName evidence="1">Uncharacterized protein</fullName>
    </submittedName>
</protein>
<evidence type="ECO:0000313" key="1">
    <source>
        <dbReference type="EMBL" id="KAK8079676.1"/>
    </source>
</evidence>
<keyword evidence="2" id="KW-1185">Reference proteome</keyword>
<dbReference type="GeneID" id="92044869"/>
<sequence length="210" mass="23653">MTRGPLRVMNYLSHSNPLPNVGWKKGSKEAYQREMAEKIERCLKGESLPSMMPTCDFFKGKDKAAVFDKCNGEMPFVTGKCAFEDSGNIFKQIRMYKSYDNVPKAIEDIFDEVQQKLAQTDILPRPLLLLGILNMASLLYGNDNPAQDGPRIENTPKFLGYFCANVKYTLQCGNGAFADLLLFEKRCYEHDQSTWGEAAEIPALDNEAEA</sequence>
<evidence type="ECO:0000313" key="2">
    <source>
        <dbReference type="Proteomes" id="UP001433268"/>
    </source>
</evidence>
<comment type="caution">
    <text evidence="1">The sequence shown here is derived from an EMBL/GenBank/DDBJ whole genome shotgun (WGS) entry which is preliminary data.</text>
</comment>
<dbReference type="Proteomes" id="UP001433268">
    <property type="component" value="Unassembled WGS sequence"/>
</dbReference>
<accession>A0ABR1W870</accession>
<reference evidence="1 2" key="1">
    <citation type="submission" date="2023-01" db="EMBL/GenBank/DDBJ databases">
        <title>Analysis of 21 Apiospora genomes using comparative genomics revels a genus with tremendous synthesis potential of carbohydrate active enzymes and secondary metabolites.</title>
        <authorList>
            <person name="Sorensen T."/>
        </authorList>
    </citation>
    <scope>NUCLEOTIDE SEQUENCE [LARGE SCALE GENOMIC DNA]</scope>
    <source>
        <strain evidence="1 2">CBS 114990</strain>
    </source>
</reference>
<proteinExistence type="predicted"/>
<gene>
    <name evidence="1" type="ORF">PG997_007494</name>
</gene>